<dbReference type="Proteomes" id="UP000294576">
    <property type="component" value="Unassembled WGS sequence"/>
</dbReference>
<protein>
    <submittedName>
        <fullName evidence="1">Uncharacterized protein</fullName>
    </submittedName>
</protein>
<comment type="caution">
    <text evidence="1">The sequence shown here is derived from an EMBL/GenBank/DDBJ whole genome shotgun (WGS) entry which is preliminary data.</text>
</comment>
<name>A0A4R3Q9S4_RHISU</name>
<reference evidence="1 2" key="1">
    <citation type="submission" date="2019-03" db="EMBL/GenBank/DDBJ databases">
        <title>Genomic Encyclopedia of Type Strains, Phase IV (KMG-V): Genome sequencing to study the core and pangenomes of soil and plant-associated prokaryotes.</title>
        <authorList>
            <person name="Whitman W."/>
        </authorList>
    </citation>
    <scope>NUCLEOTIDE SEQUENCE [LARGE SCALE GENOMIC DNA]</scope>
    <source>
        <strain evidence="1 2">Hc14</strain>
    </source>
</reference>
<organism evidence="1 2">
    <name type="scientific">Rhizobium sullae</name>
    <name type="common">Rhizobium hedysari</name>
    <dbReference type="NCBI Taxonomy" id="50338"/>
    <lineage>
        <taxon>Bacteria</taxon>
        <taxon>Pseudomonadati</taxon>
        <taxon>Pseudomonadota</taxon>
        <taxon>Alphaproteobacteria</taxon>
        <taxon>Hyphomicrobiales</taxon>
        <taxon>Rhizobiaceae</taxon>
        <taxon>Rhizobium/Agrobacterium group</taxon>
        <taxon>Rhizobium</taxon>
    </lineage>
</organism>
<gene>
    <name evidence="1" type="ORF">EV132_103150</name>
</gene>
<sequence>MTRYLTASKASARCPYPCDPSWNELTNRCSYIRLERPCRIGESASLRLDLGVCWGSCQEPAVRAAPQRGVRPLRLHAGGLGACAPYRTEVGRAFPSPGPQRPMPMADNLSGPRYNASKVRLGPFETFVIRGRHSTRLRRCTLRKAQRLLYLRELFCLGAVRKAGEPHGFDQPLALRFIESGLIDKSLDGQIGKPPECVRY</sequence>
<dbReference type="AlphaFoldDB" id="A0A4R3Q9S4"/>
<dbReference type="EMBL" id="SMBH01000003">
    <property type="protein sequence ID" value="TCU18031.1"/>
    <property type="molecule type" value="Genomic_DNA"/>
</dbReference>
<evidence type="ECO:0000313" key="2">
    <source>
        <dbReference type="Proteomes" id="UP000294576"/>
    </source>
</evidence>
<evidence type="ECO:0000313" key="1">
    <source>
        <dbReference type="EMBL" id="TCU18031.1"/>
    </source>
</evidence>
<accession>A0A4R3Q9S4</accession>
<proteinExistence type="predicted"/>